<dbReference type="GO" id="GO:0016747">
    <property type="term" value="F:acyltransferase activity, transferring groups other than amino-acyl groups"/>
    <property type="evidence" value="ECO:0000318"/>
    <property type="project" value="GO_Central"/>
</dbReference>
<evidence type="ECO:0000313" key="2">
    <source>
        <dbReference type="EMBL" id="EYU17598.1"/>
    </source>
</evidence>
<evidence type="ECO:0008006" key="4">
    <source>
        <dbReference type="Google" id="ProtNLM"/>
    </source>
</evidence>
<evidence type="ECO:0000256" key="1">
    <source>
        <dbReference type="ARBA" id="ARBA00009861"/>
    </source>
</evidence>
<dbReference type="PANTHER" id="PTHR31642:SF189">
    <property type="entry name" value="ACYLTRANSFERASE GLAUCE"/>
    <property type="match status" value="1"/>
</dbReference>
<dbReference type="EMBL" id="KI632366">
    <property type="protein sequence ID" value="EYU17598.1"/>
    <property type="molecule type" value="Genomic_DNA"/>
</dbReference>
<dbReference type="InterPro" id="IPR050317">
    <property type="entry name" value="Plant_Fungal_Acyltransferase"/>
</dbReference>
<gene>
    <name evidence="2" type="ORF">MIMGU_mgv1a006131mg</name>
</gene>
<protein>
    <recommendedName>
        <fullName evidence="4">Omega-hydroxypalmitate O-feruloyl transferase</fullName>
    </recommendedName>
</protein>
<dbReference type="InterPro" id="IPR023213">
    <property type="entry name" value="CAT-like_dom_sf"/>
</dbReference>
<dbReference type="PANTHER" id="PTHR31642">
    <property type="entry name" value="TRICHOTHECENE 3-O-ACETYLTRANSFERASE"/>
    <property type="match status" value="1"/>
</dbReference>
<reference evidence="2" key="1">
    <citation type="journal article" date="2013" name="Proc. Natl. Acad. Sci. U.S.A.">
        <title>Fine-scale variation in meiotic recombination in Mimulus inferred from population shotgun sequencing.</title>
        <authorList>
            <person name="Hellsten U."/>
            <person name="Wright K.M."/>
            <person name="Jenkins J."/>
            <person name="Shu S."/>
            <person name="Yuan Y."/>
            <person name="Wessler S.R."/>
            <person name="Schmutz J."/>
            <person name="Willis J.H."/>
            <person name="Rokhsar D.S."/>
        </authorList>
    </citation>
    <scope>NUCLEOTIDE SEQUENCE [LARGE SCALE GENOMIC DNA]</scope>
</reference>
<comment type="similarity">
    <text evidence="1">Belongs to the plant acyltransferase family.</text>
</comment>
<dbReference type="Gene3D" id="3.30.559.10">
    <property type="entry name" value="Chloramphenicol acetyltransferase-like domain"/>
    <property type="match status" value="2"/>
</dbReference>
<dbReference type="STRING" id="4155.A0A022PS01"/>
<name>A0A022PS01_ERYGU</name>
<accession>A0A022PS01</accession>
<dbReference type="AlphaFoldDB" id="A0A022PS01"/>
<keyword evidence="3" id="KW-1185">Reference proteome</keyword>
<dbReference type="PhylomeDB" id="A0A022PS01"/>
<evidence type="ECO:0000313" key="3">
    <source>
        <dbReference type="Proteomes" id="UP000030748"/>
    </source>
</evidence>
<proteinExistence type="inferred from homology"/>
<dbReference type="Proteomes" id="UP000030748">
    <property type="component" value="Unassembled WGS sequence"/>
</dbReference>
<dbReference type="Pfam" id="PF02458">
    <property type="entry name" value="Transferase"/>
    <property type="match status" value="1"/>
</dbReference>
<dbReference type="eggNOG" id="ENOG502QT8C">
    <property type="taxonomic scope" value="Eukaryota"/>
</dbReference>
<organism evidence="2 3">
    <name type="scientific">Erythranthe guttata</name>
    <name type="common">Yellow monkey flower</name>
    <name type="synonym">Mimulus guttatus</name>
    <dbReference type="NCBI Taxonomy" id="4155"/>
    <lineage>
        <taxon>Eukaryota</taxon>
        <taxon>Viridiplantae</taxon>
        <taxon>Streptophyta</taxon>
        <taxon>Embryophyta</taxon>
        <taxon>Tracheophyta</taxon>
        <taxon>Spermatophyta</taxon>
        <taxon>Magnoliopsida</taxon>
        <taxon>eudicotyledons</taxon>
        <taxon>Gunneridae</taxon>
        <taxon>Pentapetalae</taxon>
        <taxon>asterids</taxon>
        <taxon>lamiids</taxon>
        <taxon>Lamiales</taxon>
        <taxon>Phrymaceae</taxon>
        <taxon>Erythranthe</taxon>
    </lineage>
</organism>
<sequence length="456" mass="51116">MAALSAVPSMEDLKIKFQESSLIFPYKETPKKSIFLSNIDQILNYDIPTAHFFKANPDFPPEIMAKRLKIALEKVLVPYDFMAGRLKLNRELGRLEINCNAAGAGFVVAKSDVSLDEIGDENLVCPNLGYRQLAVQRLDSLPPEVDQPLCVFQFKHYLQVTSFKCGGFAIGMSTNHILFDGLGAKVFLLNLASQSFENKPLAIVPYNDRRILCARSPPHVSYPHREFLKFDLPVGLGSTPPNFDCIIEELDFKIVKLTTTQISNLKDNITKTSKIDKISTFAVVAALIWRCKAFSDDKNKVSTLLNAIDIRPIVNPPLPYSYSANAVLPLGVSETCEEIKNGPFSKLVEIITEGAKEMTHEYVKSAFDWLELNRGIPHGDYFKVSSWLRLGFDEVEYAWGKPIYSCPVVNHRKDICWVFRDAVDGGVSAMVALPSQEMDIFEAVFHDFIASILVHL</sequence>